<feature type="binding site" evidence="13">
    <location>
        <position position="28"/>
    </location>
    <ligand>
        <name>Mg(2+)</name>
        <dbReference type="ChEBI" id="CHEBI:18420"/>
    </ligand>
</feature>
<dbReference type="InterPro" id="IPR001126">
    <property type="entry name" value="UmuC"/>
</dbReference>
<protein>
    <recommendedName>
        <fullName evidence="13">DNA polymerase IV</fullName>
        <shortName evidence="13">Pol IV</shortName>
        <ecNumber evidence="13">2.7.7.7</ecNumber>
    </recommendedName>
</protein>
<dbReference type="Pfam" id="PF11799">
    <property type="entry name" value="IMS_C"/>
    <property type="match status" value="1"/>
</dbReference>
<evidence type="ECO:0000313" key="17">
    <source>
        <dbReference type="Proteomes" id="UP000562984"/>
    </source>
</evidence>
<keyword evidence="2 13" id="KW-0515">Mutator protein</keyword>
<organism evidence="16 17">
    <name type="scientific">Nakamurella aerolata</name>
    <dbReference type="NCBI Taxonomy" id="1656892"/>
    <lineage>
        <taxon>Bacteria</taxon>
        <taxon>Bacillati</taxon>
        <taxon>Actinomycetota</taxon>
        <taxon>Actinomycetes</taxon>
        <taxon>Nakamurellales</taxon>
        <taxon>Nakamurellaceae</taxon>
        <taxon>Nakamurella</taxon>
    </lineage>
</organism>
<dbReference type="Gene3D" id="1.10.150.20">
    <property type="entry name" value="5' to 3' exonuclease, C-terminal subdomain"/>
    <property type="match status" value="1"/>
</dbReference>
<evidence type="ECO:0000259" key="15">
    <source>
        <dbReference type="PROSITE" id="PS50173"/>
    </source>
</evidence>
<dbReference type="PANTHER" id="PTHR11076:SF33">
    <property type="entry name" value="DNA POLYMERASE KAPPA"/>
    <property type="match status" value="1"/>
</dbReference>
<dbReference type="GO" id="GO:0006281">
    <property type="term" value="P:DNA repair"/>
    <property type="evidence" value="ECO:0007669"/>
    <property type="project" value="UniProtKB-UniRule"/>
</dbReference>
<dbReference type="PANTHER" id="PTHR11076">
    <property type="entry name" value="DNA REPAIR POLYMERASE UMUC / TRANSFERASE FAMILY MEMBER"/>
    <property type="match status" value="1"/>
</dbReference>
<evidence type="ECO:0000256" key="11">
    <source>
        <dbReference type="ARBA" id="ARBA00025589"/>
    </source>
</evidence>
<feature type="active site" evidence="13">
    <location>
        <position position="124"/>
    </location>
</feature>
<dbReference type="Gene3D" id="3.30.1490.100">
    <property type="entry name" value="DNA polymerase, Y-family, little finger domain"/>
    <property type="match status" value="1"/>
</dbReference>
<evidence type="ECO:0000256" key="9">
    <source>
        <dbReference type="ARBA" id="ARBA00022932"/>
    </source>
</evidence>
<dbReference type="InterPro" id="IPR043128">
    <property type="entry name" value="Rev_trsase/Diguanyl_cyclase"/>
</dbReference>
<dbReference type="GO" id="GO:0006261">
    <property type="term" value="P:DNA-templated DNA replication"/>
    <property type="evidence" value="ECO:0007669"/>
    <property type="project" value="UniProtKB-UniRule"/>
</dbReference>
<evidence type="ECO:0000256" key="8">
    <source>
        <dbReference type="ARBA" id="ARBA00022842"/>
    </source>
</evidence>
<dbReference type="NCBIfam" id="NF002677">
    <property type="entry name" value="PRK02406.1"/>
    <property type="match status" value="1"/>
</dbReference>
<keyword evidence="7 13" id="KW-0227">DNA damage</keyword>
<dbReference type="Proteomes" id="UP000562984">
    <property type="component" value="Unassembled WGS sequence"/>
</dbReference>
<evidence type="ECO:0000256" key="7">
    <source>
        <dbReference type="ARBA" id="ARBA00022763"/>
    </source>
</evidence>
<dbReference type="FunFam" id="3.30.1490.100:FF:000004">
    <property type="entry name" value="DNA polymerase IV"/>
    <property type="match status" value="1"/>
</dbReference>
<comment type="subcellular location">
    <subcellularLocation>
        <location evidence="13">Cytoplasm</location>
    </subcellularLocation>
</comment>
<comment type="similarity">
    <text evidence="1 13">Belongs to the DNA polymerase type-Y family.</text>
</comment>
<dbReference type="SUPFAM" id="SSF56672">
    <property type="entry name" value="DNA/RNA polymerases"/>
    <property type="match status" value="1"/>
</dbReference>
<keyword evidence="13" id="KW-0963">Cytoplasm</keyword>
<sequence>MGQSAGSRVVTTDLAAVDDAACTVLHVDMDAFFAFVELRRRPELRGVPMMVAGDSGGRGVVLSASYEARVAGIRSGMPTGRAVRLCPHVVVVPPDQQLYREVSTEVMAIFADVTPLVEPLSVDEAFLDVAGARRSSGRPAEIAARLRQRISDELQLTATVGVAPNKFVAKLASGLAKPDGLLVVPPDQMLGLLHPLGVRALWGVGPKAEKSLHALGFTTVGDIAGADPQWLRRRLGSAIGSKLYELAWARDDRPVTPMVAEQSIGAETTFATDTADADFLGRTLLGLADRTARRARAAGLRGRTVGLKLRFADFTTVTRAITLPTPTDLGAELYTAAAGLLNRLDLSPTVRLIGIRLEGLTEAAQHEQQLSFDELAAGPAGDGRGGEGSAAAAARGTERVRQAETTIDAISARFGASAVRPASLIRPAGHAEPTENRR</sequence>
<keyword evidence="6 13" id="KW-0479">Metal-binding</keyword>
<accession>A0A849A6C0</accession>
<feature type="domain" description="UmuC" evidence="15">
    <location>
        <begin position="24"/>
        <end position="205"/>
    </location>
</feature>
<keyword evidence="17" id="KW-1185">Reference proteome</keyword>
<proteinExistence type="inferred from homology"/>
<evidence type="ECO:0000256" key="4">
    <source>
        <dbReference type="ARBA" id="ARBA00022695"/>
    </source>
</evidence>
<dbReference type="GO" id="GO:0042276">
    <property type="term" value="P:error-prone translesion synthesis"/>
    <property type="evidence" value="ECO:0007669"/>
    <property type="project" value="TreeGrafter"/>
</dbReference>
<dbReference type="GO" id="GO:0003887">
    <property type="term" value="F:DNA-directed DNA polymerase activity"/>
    <property type="evidence" value="ECO:0007669"/>
    <property type="project" value="UniProtKB-UniRule"/>
</dbReference>
<comment type="function">
    <text evidence="11 13">Poorly processive, error-prone DNA polymerase involved in untargeted mutagenesis. Copies undamaged DNA at stalled replication forks, which arise in vivo from mismatched or misaligned primer ends. These misaligned primers can be extended by PolIV. Exhibits no 3'-5' exonuclease (proofreading) activity. May be involved in translesional synthesis, in conjunction with the beta clamp from PolIII.</text>
</comment>
<comment type="cofactor">
    <cofactor evidence="13">
        <name>Mg(2+)</name>
        <dbReference type="ChEBI" id="CHEBI:18420"/>
    </cofactor>
    <text evidence="13">Binds 2 magnesium ions per subunit.</text>
</comment>
<evidence type="ECO:0000256" key="13">
    <source>
        <dbReference type="HAMAP-Rule" id="MF_01113"/>
    </source>
</evidence>
<evidence type="ECO:0000256" key="1">
    <source>
        <dbReference type="ARBA" id="ARBA00010945"/>
    </source>
</evidence>
<dbReference type="InterPro" id="IPR036775">
    <property type="entry name" value="DNA_pol_Y-fam_lit_finger_sf"/>
</dbReference>
<keyword evidence="4 13" id="KW-0548">Nucleotidyltransferase</keyword>
<dbReference type="EMBL" id="JABEND010000005">
    <property type="protein sequence ID" value="NNG36065.1"/>
    <property type="molecule type" value="Genomic_DNA"/>
</dbReference>
<evidence type="ECO:0000256" key="6">
    <source>
        <dbReference type="ARBA" id="ARBA00022723"/>
    </source>
</evidence>
<dbReference type="GO" id="GO:0000287">
    <property type="term" value="F:magnesium ion binding"/>
    <property type="evidence" value="ECO:0007669"/>
    <property type="project" value="UniProtKB-UniRule"/>
</dbReference>
<dbReference type="InterPro" id="IPR050116">
    <property type="entry name" value="DNA_polymerase-Y"/>
</dbReference>
<dbReference type="SUPFAM" id="SSF100879">
    <property type="entry name" value="Lesion bypass DNA polymerase (Y-family), little finger domain"/>
    <property type="match status" value="1"/>
</dbReference>
<dbReference type="CDD" id="cd03586">
    <property type="entry name" value="PolY_Pol_IV_kappa"/>
    <property type="match status" value="1"/>
</dbReference>
<dbReference type="Pfam" id="PF00817">
    <property type="entry name" value="IMS"/>
    <property type="match status" value="1"/>
</dbReference>
<comment type="subunit">
    <text evidence="13">Monomer.</text>
</comment>
<dbReference type="InterPro" id="IPR022880">
    <property type="entry name" value="DNApol_IV"/>
</dbReference>
<dbReference type="InterPro" id="IPR043502">
    <property type="entry name" value="DNA/RNA_pol_sf"/>
</dbReference>
<dbReference type="PROSITE" id="PS50173">
    <property type="entry name" value="UMUC"/>
    <property type="match status" value="1"/>
</dbReference>
<comment type="caution">
    <text evidence="16">The sequence shown here is derived from an EMBL/GenBank/DDBJ whole genome shotgun (WGS) entry which is preliminary data.</text>
</comment>
<keyword evidence="10 13" id="KW-0234">DNA repair</keyword>
<dbReference type="HAMAP" id="MF_01113">
    <property type="entry name" value="DNApol_IV"/>
    <property type="match status" value="1"/>
</dbReference>
<dbReference type="InterPro" id="IPR017961">
    <property type="entry name" value="DNA_pol_Y-fam_little_finger"/>
</dbReference>
<evidence type="ECO:0000256" key="12">
    <source>
        <dbReference type="ARBA" id="ARBA00049244"/>
    </source>
</evidence>
<keyword evidence="9 13" id="KW-0239">DNA-directed DNA polymerase</keyword>
<comment type="catalytic activity">
    <reaction evidence="12 13">
        <text>DNA(n) + a 2'-deoxyribonucleoside 5'-triphosphate = DNA(n+1) + diphosphate</text>
        <dbReference type="Rhea" id="RHEA:22508"/>
        <dbReference type="Rhea" id="RHEA-COMP:17339"/>
        <dbReference type="Rhea" id="RHEA-COMP:17340"/>
        <dbReference type="ChEBI" id="CHEBI:33019"/>
        <dbReference type="ChEBI" id="CHEBI:61560"/>
        <dbReference type="ChEBI" id="CHEBI:173112"/>
        <dbReference type="EC" id="2.7.7.7"/>
    </reaction>
</comment>
<evidence type="ECO:0000256" key="14">
    <source>
        <dbReference type="SAM" id="MobiDB-lite"/>
    </source>
</evidence>
<dbReference type="AlphaFoldDB" id="A0A849A6C0"/>
<feature type="site" description="Substrate discrimination" evidence="13">
    <location>
        <position position="33"/>
    </location>
</feature>
<keyword evidence="8 13" id="KW-0460">Magnesium</keyword>
<dbReference type="GO" id="GO:0005829">
    <property type="term" value="C:cytosol"/>
    <property type="evidence" value="ECO:0007669"/>
    <property type="project" value="TreeGrafter"/>
</dbReference>
<feature type="region of interest" description="Disordered" evidence="14">
    <location>
        <begin position="376"/>
        <end position="399"/>
    </location>
</feature>
<reference evidence="16 17" key="1">
    <citation type="submission" date="2020-05" db="EMBL/GenBank/DDBJ databases">
        <title>Nakamurella sp. DB0629 isolated from air conditioner.</title>
        <authorList>
            <person name="Kim D.H."/>
            <person name="Kim D.-U."/>
        </authorList>
    </citation>
    <scope>NUCLEOTIDE SEQUENCE [LARGE SCALE GENOMIC DNA]</scope>
    <source>
        <strain evidence="16 17">DB0629</strain>
    </source>
</reference>
<name>A0A849A6C0_9ACTN</name>
<evidence type="ECO:0000256" key="2">
    <source>
        <dbReference type="ARBA" id="ARBA00022457"/>
    </source>
</evidence>
<evidence type="ECO:0000256" key="10">
    <source>
        <dbReference type="ARBA" id="ARBA00023204"/>
    </source>
</evidence>
<dbReference type="GO" id="GO:0009432">
    <property type="term" value="P:SOS response"/>
    <property type="evidence" value="ECO:0007669"/>
    <property type="project" value="TreeGrafter"/>
</dbReference>
<keyword evidence="3 13" id="KW-0808">Transferase</keyword>
<feature type="binding site" evidence="13">
    <location>
        <position position="123"/>
    </location>
    <ligand>
        <name>Mg(2+)</name>
        <dbReference type="ChEBI" id="CHEBI:18420"/>
    </ligand>
</feature>
<keyword evidence="13" id="KW-0238">DNA-binding</keyword>
<dbReference type="Gene3D" id="3.40.1170.60">
    <property type="match status" value="1"/>
</dbReference>
<evidence type="ECO:0000256" key="5">
    <source>
        <dbReference type="ARBA" id="ARBA00022705"/>
    </source>
</evidence>
<dbReference type="EC" id="2.7.7.7" evidence="13"/>
<evidence type="ECO:0000256" key="3">
    <source>
        <dbReference type="ARBA" id="ARBA00022679"/>
    </source>
</evidence>
<dbReference type="Gene3D" id="3.30.70.270">
    <property type="match status" value="1"/>
</dbReference>
<evidence type="ECO:0000313" key="16">
    <source>
        <dbReference type="EMBL" id="NNG36065.1"/>
    </source>
</evidence>
<gene>
    <name evidence="13 16" type="primary">dinB</name>
    <name evidence="16" type="ORF">HKD39_10130</name>
</gene>
<keyword evidence="5 13" id="KW-0235">DNA replication</keyword>
<dbReference type="GO" id="GO:0003684">
    <property type="term" value="F:damaged DNA binding"/>
    <property type="evidence" value="ECO:0007669"/>
    <property type="project" value="InterPro"/>
</dbReference>
<dbReference type="NCBIfam" id="NF003015">
    <property type="entry name" value="PRK03858.1"/>
    <property type="match status" value="1"/>
</dbReference>
<dbReference type="RefSeq" id="WP_171199764.1">
    <property type="nucleotide sequence ID" value="NZ_JABEND010000005.1"/>
</dbReference>